<comment type="similarity">
    <text evidence="2 10">Belongs to the RNA methyltransferase RsmE family.</text>
</comment>
<evidence type="ECO:0000259" key="12">
    <source>
        <dbReference type="Pfam" id="PF20260"/>
    </source>
</evidence>
<feature type="domain" description="Ribosomal RNA small subunit methyltransferase E methyltransferase" evidence="11">
    <location>
        <begin position="78"/>
        <end position="231"/>
    </location>
</feature>
<dbReference type="EMBL" id="CP032548">
    <property type="protein sequence ID" value="AZJ36173.1"/>
    <property type="molecule type" value="Genomic_DNA"/>
</dbReference>
<proteinExistence type="inferred from homology"/>
<organism evidence="13 14">
    <name type="scientific">Tenacibaculum singaporense</name>
    <dbReference type="NCBI Taxonomy" id="2358479"/>
    <lineage>
        <taxon>Bacteria</taxon>
        <taxon>Pseudomonadati</taxon>
        <taxon>Bacteroidota</taxon>
        <taxon>Flavobacteriia</taxon>
        <taxon>Flavobacteriales</taxon>
        <taxon>Flavobacteriaceae</taxon>
        <taxon>Tenacibaculum</taxon>
    </lineage>
</organism>
<dbReference type="SUPFAM" id="SSF88697">
    <property type="entry name" value="PUA domain-like"/>
    <property type="match status" value="1"/>
</dbReference>
<evidence type="ECO:0000256" key="10">
    <source>
        <dbReference type="PIRNR" id="PIRNR015601"/>
    </source>
</evidence>
<dbReference type="GO" id="GO:0070475">
    <property type="term" value="P:rRNA base methylation"/>
    <property type="evidence" value="ECO:0007669"/>
    <property type="project" value="TreeGrafter"/>
</dbReference>
<evidence type="ECO:0000259" key="11">
    <source>
        <dbReference type="Pfam" id="PF04452"/>
    </source>
</evidence>
<dbReference type="Gene3D" id="2.40.240.20">
    <property type="entry name" value="Hypothetical PUA domain-like, domain 1"/>
    <property type="match status" value="1"/>
</dbReference>
<evidence type="ECO:0000256" key="3">
    <source>
        <dbReference type="ARBA" id="ARBA00022490"/>
    </source>
</evidence>
<evidence type="ECO:0000256" key="5">
    <source>
        <dbReference type="ARBA" id="ARBA00022603"/>
    </source>
</evidence>
<reference evidence="13 14" key="1">
    <citation type="submission" date="2018-09" db="EMBL/GenBank/DDBJ databases">
        <title>Insights into the microbiota of Asian seabass (Lates calcarifer) with tenacibaculosis symptoms and description of sp. nov. Tenacibaculum singaporense.</title>
        <authorList>
            <person name="Miyake S."/>
            <person name="Soh M."/>
            <person name="Azman M.N."/>
            <person name="Ngoh S.Y."/>
            <person name="Orban L."/>
        </authorList>
    </citation>
    <scope>NUCLEOTIDE SEQUENCE [LARGE SCALE GENOMIC DNA]</scope>
    <source>
        <strain evidence="13 14">DSM 106434</strain>
    </source>
</reference>
<dbReference type="AlphaFoldDB" id="A0A3Q8RS39"/>
<evidence type="ECO:0000256" key="6">
    <source>
        <dbReference type="ARBA" id="ARBA00022679"/>
    </source>
</evidence>
<dbReference type="EC" id="2.1.1.193" evidence="10"/>
<dbReference type="NCBIfam" id="NF008702">
    <property type="entry name" value="PRK11713.6-1"/>
    <property type="match status" value="1"/>
</dbReference>
<evidence type="ECO:0000256" key="2">
    <source>
        <dbReference type="ARBA" id="ARBA00005528"/>
    </source>
</evidence>
<dbReference type="InterPro" id="IPR015947">
    <property type="entry name" value="PUA-like_sf"/>
</dbReference>
<dbReference type="PIRSF" id="PIRSF015601">
    <property type="entry name" value="MTase_slr0722"/>
    <property type="match status" value="1"/>
</dbReference>
<dbReference type="InterPro" id="IPR046887">
    <property type="entry name" value="RsmE_PUA-like"/>
</dbReference>
<keyword evidence="14" id="KW-1185">Reference proteome</keyword>
<keyword evidence="6 10" id="KW-0808">Transferase</keyword>
<evidence type="ECO:0000256" key="1">
    <source>
        <dbReference type="ARBA" id="ARBA00004496"/>
    </source>
</evidence>
<dbReference type="InterPro" id="IPR046886">
    <property type="entry name" value="RsmE_MTase_dom"/>
</dbReference>
<keyword evidence="3 10" id="KW-0963">Cytoplasm</keyword>
<dbReference type="RefSeq" id="WP_125067914.1">
    <property type="nucleotide sequence ID" value="NZ_CP032548.1"/>
</dbReference>
<comment type="catalytic activity">
    <reaction evidence="9 10">
        <text>uridine(1498) in 16S rRNA + S-adenosyl-L-methionine = N(3)-methyluridine(1498) in 16S rRNA + S-adenosyl-L-homocysteine + H(+)</text>
        <dbReference type="Rhea" id="RHEA:42920"/>
        <dbReference type="Rhea" id="RHEA-COMP:10283"/>
        <dbReference type="Rhea" id="RHEA-COMP:10284"/>
        <dbReference type="ChEBI" id="CHEBI:15378"/>
        <dbReference type="ChEBI" id="CHEBI:57856"/>
        <dbReference type="ChEBI" id="CHEBI:59789"/>
        <dbReference type="ChEBI" id="CHEBI:65315"/>
        <dbReference type="ChEBI" id="CHEBI:74502"/>
        <dbReference type="EC" id="2.1.1.193"/>
    </reaction>
</comment>
<dbReference type="KEGG" id="tsig:D6T69_11795"/>
<evidence type="ECO:0000256" key="8">
    <source>
        <dbReference type="ARBA" id="ARBA00025699"/>
    </source>
</evidence>
<dbReference type="PANTHER" id="PTHR30027:SF3">
    <property type="entry name" value="16S RRNA (URACIL(1498)-N(3))-METHYLTRANSFERASE"/>
    <property type="match status" value="1"/>
</dbReference>
<keyword evidence="4 10" id="KW-0698">rRNA processing</keyword>
<dbReference type="InterPro" id="IPR029026">
    <property type="entry name" value="tRNA_m1G_MTases_N"/>
</dbReference>
<dbReference type="PANTHER" id="PTHR30027">
    <property type="entry name" value="RIBOSOMAL RNA SMALL SUBUNIT METHYLTRANSFERASE E"/>
    <property type="match status" value="1"/>
</dbReference>
<dbReference type="SUPFAM" id="SSF75217">
    <property type="entry name" value="alpha/beta knot"/>
    <property type="match status" value="1"/>
</dbReference>
<gene>
    <name evidence="13" type="ORF">D6T69_11795</name>
</gene>
<evidence type="ECO:0000256" key="7">
    <source>
        <dbReference type="ARBA" id="ARBA00022691"/>
    </source>
</evidence>
<evidence type="ECO:0000256" key="4">
    <source>
        <dbReference type="ARBA" id="ARBA00022552"/>
    </source>
</evidence>
<dbReference type="GO" id="GO:0005737">
    <property type="term" value="C:cytoplasm"/>
    <property type="evidence" value="ECO:0007669"/>
    <property type="project" value="UniProtKB-SubCell"/>
</dbReference>
<dbReference type="Proteomes" id="UP000274593">
    <property type="component" value="Chromosome"/>
</dbReference>
<dbReference type="Pfam" id="PF04452">
    <property type="entry name" value="Methyltrans_RNA"/>
    <property type="match status" value="1"/>
</dbReference>
<evidence type="ECO:0000313" key="14">
    <source>
        <dbReference type="Proteomes" id="UP000274593"/>
    </source>
</evidence>
<dbReference type="GO" id="GO:0070042">
    <property type="term" value="F:rRNA (uridine-N3-)-methyltransferase activity"/>
    <property type="evidence" value="ECO:0007669"/>
    <property type="project" value="TreeGrafter"/>
</dbReference>
<dbReference type="InterPro" id="IPR006700">
    <property type="entry name" value="RsmE"/>
</dbReference>
<dbReference type="InterPro" id="IPR029028">
    <property type="entry name" value="Alpha/beta_knot_MTases"/>
</dbReference>
<accession>A0A3Q8RS39</accession>
<comment type="function">
    <text evidence="8 10">Specifically methylates the N3 position of the uracil ring of uridine 1498 (m3U1498) in 16S rRNA. Acts on the fully assembled 30S ribosomal subunit.</text>
</comment>
<name>A0A3Q8RS39_9FLAO</name>
<dbReference type="Pfam" id="PF20260">
    <property type="entry name" value="PUA_4"/>
    <property type="match status" value="1"/>
</dbReference>
<keyword evidence="5 10" id="KW-0489">Methyltransferase</keyword>
<comment type="subcellular location">
    <subcellularLocation>
        <location evidence="1 10">Cytoplasm</location>
    </subcellularLocation>
</comment>
<evidence type="ECO:0000256" key="9">
    <source>
        <dbReference type="ARBA" id="ARBA00047944"/>
    </source>
</evidence>
<protein>
    <recommendedName>
        <fullName evidence="10">Ribosomal RNA small subunit methyltransferase E</fullName>
        <ecNumber evidence="10">2.1.1.193</ecNumber>
    </recommendedName>
</protein>
<feature type="domain" description="Ribosomal RNA small subunit methyltransferase E PUA-like" evidence="12">
    <location>
        <begin position="19"/>
        <end position="65"/>
    </location>
</feature>
<keyword evidence="7 10" id="KW-0949">S-adenosyl-L-methionine</keyword>
<dbReference type="NCBIfam" id="TIGR00046">
    <property type="entry name" value="RsmE family RNA methyltransferase"/>
    <property type="match status" value="1"/>
</dbReference>
<evidence type="ECO:0000313" key="13">
    <source>
        <dbReference type="EMBL" id="AZJ36173.1"/>
    </source>
</evidence>
<sequence length="236" mass="27214">MQLFYNPDLLITSKEITFNKDESRHIIRVLRKKEGDILHITNGNGILFFAEIIIGNDKKCIAKIIKYEEKPSTRDYYLHVAIAPTKNNDRLEWFLEKATEIGIDEITPIICKNSERKVVKVDRLERIIQSAMKQSLQFTLPKLNPPINFSNFIKNDFSEEIFIAHCENDTEKKFLKNVASLTSKYTVLIGPEGDFSPEEIQESLNKKFIPISLGKNRLRTETAGLNVVQSISYLHQ</sequence>
<dbReference type="Gene3D" id="3.40.1280.10">
    <property type="match status" value="1"/>
</dbReference>
<dbReference type="CDD" id="cd18084">
    <property type="entry name" value="RsmE-like"/>
    <property type="match status" value="1"/>
</dbReference>